<gene>
    <name evidence="1" type="ORF">LMI_1466</name>
    <name evidence="2" type="ORF">SAMN02982997_00889</name>
</gene>
<dbReference type="AlphaFoldDB" id="A0A098GH06"/>
<dbReference type="PATRIC" id="fig|451.8.peg.2167"/>
<sequence>MLLFYSSCIPFLKVATTFLLLLQFVRIFNNPQPNPNYLMLSYREHWVLLDKFHQEQAYEKGRVVINTGLFFLFELIDKRKKKLIVIFRDQIDEHSYRLLAIIEKIQPNIQGQANKN</sequence>
<dbReference type="Proteomes" id="UP000032414">
    <property type="component" value="Chromosome I"/>
</dbReference>
<dbReference type="KEGG" id="tmc:LMI_1466"/>
<evidence type="ECO:0000313" key="1">
    <source>
        <dbReference type="EMBL" id="CEG60771.1"/>
    </source>
</evidence>
<dbReference type="EMBL" id="FMVN01000004">
    <property type="protein sequence ID" value="SCY12712.1"/>
    <property type="molecule type" value="Genomic_DNA"/>
</dbReference>
<dbReference type="OrthoDB" id="5654272at2"/>
<protein>
    <submittedName>
        <fullName evidence="1">Uncharacterized protein</fullName>
    </submittedName>
</protein>
<keyword evidence="4" id="KW-1185">Reference proteome</keyword>
<proteinExistence type="predicted"/>
<dbReference type="EMBL" id="LN614830">
    <property type="protein sequence ID" value="CEG60771.1"/>
    <property type="molecule type" value="Genomic_DNA"/>
</dbReference>
<name>A0A098GH06_LEGMI</name>
<evidence type="ECO:0000313" key="2">
    <source>
        <dbReference type="EMBL" id="SCY12712.1"/>
    </source>
</evidence>
<reference evidence="1" key="1">
    <citation type="submission" date="2014-09" db="EMBL/GenBank/DDBJ databases">
        <authorList>
            <person name="GOMEZ-VALERO Laura"/>
        </authorList>
    </citation>
    <scope>NUCLEOTIDE SEQUENCE</scope>
    <source>
        <strain evidence="1">ATCC33218</strain>
    </source>
</reference>
<accession>A0A098GH06</accession>
<organism evidence="1 3">
    <name type="scientific">Legionella micdadei</name>
    <name type="common">Tatlockia micdadei</name>
    <dbReference type="NCBI Taxonomy" id="451"/>
    <lineage>
        <taxon>Bacteria</taxon>
        <taxon>Pseudomonadati</taxon>
        <taxon>Pseudomonadota</taxon>
        <taxon>Gammaproteobacteria</taxon>
        <taxon>Legionellales</taxon>
        <taxon>Legionellaceae</taxon>
        <taxon>Legionella</taxon>
    </lineage>
</organism>
<evidence type="ECO:0000313" key="3">
    <source>
        <dbReference type="Proteomes" id="UP000032414"/>
    </source>
</evidence>
<evidence type="ECO:0000313" key="4">
    <source>
        <dbReference type="Proteomes" id="UP000182998"/>
    </source>
</evidence>
<dbReference type="HOGENOM" id="CLU_2095692_0_0_6"/>
<dbReference type="STRING" id="451.B6N58_08240"/>
<dbReference type="Proteomes" id="UP000182998">
    <property type="component" value="Unassembled WGS sequence"/>
</dbReference>
<reference evidence="3" key="2">
    <citation type="submission" date="2014-09" db="EMBL/GenBank/DDBJ databases">
        <authorList>
            <person name="Gomez-Valero L."/>
        </authorList>
    </citation>
    <scope>NUCLEOTIDE SEQUENCE [LARGE SCALE GENOMIC DNA]</scope>
    <source>
        <strain evidence="3">ATCC33218</strain>
    </source>
</reference>
<reference evidence="2 4" key="3">
    <citation type="submission" date="2016-10" db="EMBL/GenBank/DDBJ databases">
        <authorList>
            <person name="Varghese N."/>
            <person name="Submissions S."/>
        </authorList>
    </citation>
    <scope>NUCLEOTIDE SEQUENCE [LARGE SCALE GENOMIC DNA]</scope>
    <source>
        <strain evidence="2 4">ATCC 33218</strain>
    </source>
</reference>